<protein>
    <submittedName>
        <fullName evidence="1">Uncharacterized protein</fullName>
    </submittedName>
</protein>
<dbReference type="HOGENOM" id="CLU_2211559_0_0_1"/>
<keyword evidence="2" id="KW-1185">Reference proteome</keyword>
<organism evidence="1 2">
    <name type="scientific">Sclerotinia sclerotiorum (strain ATCC 18683 / 1980 / Ss-1)</name>
    <name type="common">White mold</name>
    <name type="synonym">Whetzelinia sclerotiorum</name>
    <dbReference type="NCBI Taxonomy" id="665079"/>
    <lineage>
        <taxon>Eukaryota</taxon>
        <taxon>Fungi</taxon>
        <taxon>Dikarya</taxon>
        <taxon>Ascomycota</taxon>
        <taxon>Pezizomycotina</taxon>
        <taxon>Leotiomycetes</taxon>
        <taxon>Helotiales</taxon>
        <taxon>Sclerotiniaceae</taxon>
        <taxon>Sclerotinia</taxon>
    </lineage>
</organism>
<reference evidence="2" key="1">
    <citation type="journal article" date="2011" name="PLoS Genet.">
        <title>Genomic analysis of the necrotrophic fungal pathogens Sclerotinia sclerotiorum and Botrytis cinerea.</title>
        <authorList>
            <person name="Amselem J."/>
            <person name="Cuomo C.A."/>
            <person name="van Kan J.A."/>
            <person name="Viaud M."/>
            <person name="Benito E.P."/>
            <person name="Couloux A."/>
            <person name="Coutinho P.M."/>
            <person name="de Vries R.P."/>
            <person name="Dyer P.S."/>
            <person name="Fillinger S."/>
            <person name="Fournier E."/>
            <person name="Gout L."/>
            <person name="Hahn M."/>
            <person name="Kohn L."/>
            <person name="Lapalu N."/>
            <person name="Plummer K.M."/>
            <person name="Pradier J.M."/>
            <person name="Quevillon E."/>
            <person name="Sharon A."/>
            <person name="Simon A."/>
            <person name="ten Have A."/>
            <person name="Tudzynski B."/>
            <person name="Tudzynski P."/>
            <person name="Wincker P."/>
            <person name="Andrew M."/>
            <person name="Anthouard V."/>
            <person name="Beever R.E."/>
            <person name="Beffa R."/>
            <person name="Benoit I."/>
            <person name="Bouzid O."/>
            <person name="Brault B."/>
            <person name="Chen Z."/>
            <person name="Choquer M."/>
            <person name="Collemare J."/>
            <person name="Cotton P."/>
            <person name="Danchin E.G."/>
            <person name="Da Silva C."/>
            <person name="Gautier A."/>
            <person name="Giraud C."/>
            <person name="Giraud T."/>
            <person name="Gonzalez C."/>
            <person name="Grossetete S."/>
            <person name="Guldener U."/>
            <person name="Henrissat B."/>
            <person name="Howlett B.J."/>
            <person name="Kodira C."/>
            <person name="Kretschmer M."/>
            <person name="Lappartient A."/>
            <person name="Leroch M."/>
            <person name="Levis C."/>
            <person name="Mauceli E."/>
            <person name="Neuveglise C."/>
            <person name="Oeser B."/>
            <person name="Pearson M."/>
            <person name="Poulain J."/>
            <person name="Poussereau N."/>
            <person name="Quesneville H."/>
            <person name="Rascle C."/>
            <person name="Schumacher J."/>
            <person name="Segurens B."/>
            <person name="Sexton A."/>
            <person name="Silva E."/>
            <person name="Sirven C."/>
            <person name="Soanes D.M."/>
            <person name="Talbot N.J."/>
            <person name="Templeton M."/>
            <person name="Yandava C."/>
            <person name="Yarden O."/>
            <person name="Zeng Q."/>
            <person name="Rollins J.A."/>
            <person name="Lebrun M.H."/>
            <person name="Dickman M."/>
        </authorList>
    </citation>
    <scope>NUCLEOTIDE SEQUENCE [LARGE SCALE GENOMIC DNA]</scope>
    <source>
        <strain evidence="2">ATCC 18683 / 1980 / Ss-1</strain>
    </source>
</reference>
<evidence type="ECO:0000313" key="2">
    <source>
        <dbReference type="Proteomes" id="UP000001312"/>
    </source>
</evidence>
<dbReference type="InParanoid" id="A7EPZ6"/>
<proteinExistence type="predicted"/>
<dbReference type="AlphaFoldDB" id="A7EPZ6"/>
<dbReference type="EMBL" id="CH476629">
    <property type="protein sequence ID" value="EDO04912.1"/>
    <property type="molecule type" value="Genomic_DNA"/>
</dbReference>
<dbReference type="KEGG" id="ssl:SS1G_07395"/>
<dbReference type="GeneID" id="5488126"/>
<dbReference type="RefSeq" id="XP_001591949.1">
    <property type="nucleotide sequence ID" value="XM_001591899.1"/>
</dbReference>
<evidence type="ECO:0000313" key="1">
    <source>
        <dbReference type="EMBL" id="EDO04912.1"/>
    </source>
</evidence>
<gene>
    <name evidence="1" type="ORF">SS1G_07395</name>
</gene>
<accession>A7EPZ6</accession>
<name>A7EPZ6_SCLS1</name>
<dbReference type="Proteomes" id="UP000001312">
    <property type="component" value="Unassembled WGS sequence"/>
</dbReference>
<sequence>MRQIIGLIRGVNKRFVMLFGTGDLEMVRLLVEAGYSITNKISASEGLVLYAMKYRWTHIVKFFIDAGGEEIDPWDLETFASDDFRSGHYPFLKTKTPERLWHVQGKY</sequence>